<evidence type="ECO:0000313" key="3">
    <source>
        <dbReference type="Proteomes" id="UP000464658"/>
    </source>
</evidence>
<protein>
    <recommendedName>
        <fullName evidence="1">ATP-dependent helicase/deoxyribonuclease subunit B N-terminal domain-containing protein</fullName>
    </recommendedName>
</protein>
<sequence>MTFLMEYELAKTSEAGGMIRAKVFSFTRLAWSILQQTGGANRQFVTSTGIQMLLRKVIEEEKEKFKVFKKSE</sequence>
<name>A0A5S9M4A2_BACIA</name>
<organism evidence="2 3">
    <name type="scientific">Bacillus safensis</name>
    <dbReference type="NCBI Taxonomy" id="561879"/>
    <lineage>
        <taxon>Bacteria</taxon>
        <taxon>Bacillati</taxon>
        <taxon>Bacillota</taxon>
        <taxon>Bacilli</taxon>
        <taxon>Bacillales</taxon>
        <taxon>Bacillaceae</taxon>
        <taxon>Bacillus</taxon>
    </lineage>
</organism>
<accession>A0A5S9M4A2</accession>
<gene>
    <name evidence="2" type="ORF">BsIDN1_19450</name>
</gene>
<dbReference type="Gene3D" id="3.40.50.300">
    <property type="entry name" value="P-loop containing nucleotide triphosphate hydrolases"/>
    <property type="match status" value="1"/>
</dbReference>
<feature type="domain" description="ATP-dependent helicase/deoxyribonuclease subunit B N-terminal" evidence="1">
    <location>
        <begin position="1"/>
        <end position="71"/>
    </location>
</feature>
<dbReference type="InterPro" id="IPR049035">
    <property type="entry name" value="ADDB_N"/>
</dbReference>
<evidence type="ECO:0000259" key="1">
    <source>
        <dbReference type="Pfam" id="PF21445"/>
    </source>
</evidence>
<reference evidence="2 3" key="1">
    <citation type="submission" date="2019-12" db="EMBL/GenBank/DDBJ databases">
        <title>Full genome sequence of a Bacillus safensis strain isolated from commercially available natto in Indonesia.</title>
        <authorList>
            <person name="Yoshida M."/>
            <person name="Uomi M."/>
            <person name="Waturangi D."/>
            <person name="Ekaputri J.J."/>
            <person name="Setiamarga D.H.E."/>
        </authorList>
    </citation>
    <scope>NUCLEOTIDE SEQUENCE [LARGE SCALE GENOMIC DNA]</scope>
    <source>
        <strain evidence="2 3">IDN1</strain>
    </source>
</reference>
<dbReference type="Proteomes" id="UP000464658">
    <property type="component" value="Chromosome"/>
</dbReference>
<evidence type="ECO:0000313" key="2">
    <source>
        <dbReference type="EMBL" id="BBP88327.1"/>
    </source>
</evidence>
<dbReference type="AlphaFoldDB" id="A0A5S9M4A2"/>
<dbReference type="Pfam" id="PF21445">
    <property type="entry name" value="ADDB_N"/>
    <property type="match status" value="1"/>
</dbReference>
<proteinExistence type="predicted"/>
<dbReference type="EMBL" id="AP021906">
    <property type="protein sequence ID" value="BBP88327.1"/>
    <property type="molecule type" value="Genomic_DNA"/>
</dbReference>
<dbReference type="InterPro" id="IPR027417">
    <property type="entry name" value="P-loop_NTPase"/>
</dbReference>